<keyword evidence="1" id="KW-0472">Membrane</keyword>
<dbReference type="AlphaFoldDB" id="A0A1B2ADD0"/>
<evidence type="ECO:0008006" key="4">
    <source>
        <dbReference type="Google" id="ProtNLM"/>
    </source>
</evidence>
<dbReference type="Pfam" id="PF06170">
    <property type="entry name" value="DUF983"/>
    <property type="match status" value="1"/>
</dbReference>
<dbReference type="EMBL" id="CP016591">
    <property type="protein sequence ID" value="ANY20146.1"/>
    <property type="molecule type" value="Genomic_DNA"/>
</dbReference>
<reference evidence="2 3" key="1">
    <citation type="submission" date="2016-07" db="EMBL/GenBank/DDBJ databases">
        <title>Complete genome sequence of Altererythrobacter dongtanensis KCTC 22672, a type strain with esterase isolated from tidal flat.</title>
        <authorList>
            <person name="Cheng H."/>
            <person name="Wu Y.-H."/>
            <person name="Zhou P."/>
            <person name="Huo Y.-Y."/>
            <person name="Wang C.-S."/>
            <person name="Xu X.-W."/>
        </authorList>
    </citation>
    <scope>NUCLEOTIDE SEQUENCE [LARGE SCALE GENOMIC DNA]</scope>
    <source>
        <strain evidence="2 3">KCTC 22672</strain>
    </source>
</reference>
<dbReference type="InterPro" id="IPR009325">
    <property type="entry name" value="DUF983"/>
</dbReference>
<keyword evidence="1" id="KW-0812">Transmembrane</keyword>
<dbReference type="KEGG" id="ado:A6F68_01633"/>
<evidence type="ECO:0000256" key="1">
    <source>
        <dbReference type="SAM" id="Phobius"/>
    </source>
</evidence>
<name>A0A1B2ADD0_9SPHN</name>
<keyword evidence="3" id="KW-1185">Reference proteome</keyword>
<evidence type="ECO:0000313" key="3">
    <source>
        <dbReference type="Proteomes" id="UP000092932"/>
    </source>
</evidence>
<sequence>MDPDRPDTSKGQPGIALAALFGLCPQCGAKTLYAGVARFAPKCRVCGLDFAKFDVGDGPAAFLILIIGALIAVLAIWVQLAFEPAYWVHVVLWVPLATLMTIGGLRVAKAALLASEYRNKAGEGRLK</sequence>
<protein>
    <recommendedName>
        <fullName evidence="4">DUF983 domain-containing protein</fullName>
    </recommendedName>
</protein>
<dbReference type="STRING" id="692370.A6F68_01633"/>
<feature type="transmembrane region" description="Helical" evidence="1">
    <location>
        <begin position="60"/>
        <end position="80"/>
    </location>
</feature>
<proteinExistence type="predicted"/>
<gene>
    <name evidence="2" type="ORF">A6F68_01633</name>
</gene>
<dbReference type="RefSeq" id="WP_067678346.1">
    <property type="nucleotide sequence ID" value="NZ_CP016591.1"/>
</dbReference>
<keyword evidence="1" id="KW-1133">Transmembrane helix</keyword>
<dbReference type="Proteomes" id="UP000092932">
    <property type="component" value="Chromosome"/>
</dbReference>
<accession>A0A1B2ADD0</accession>
<organism evidence="2 3">
    <name type="scientific">Tsuneonella dongtanensis</name>
    <dbReference type="NCBI Taxonomy" id="692370"/>
    <lineage>
        <taxon>Bacteria</taxon>
        <taxon>Pseudomonadati</taxon>
        <taxon>Pseudomonadota</taxon>
        <taxon>Alphaproteobacteria</taxon>
        <taxon>Sphingomonadales</taxon>
        <taxon>Erythrobacteraceae</taxon>
        <taxon>Tsuneonella</taxon>
    </lineage>
</organism>
<evidence type="ECO:0000313" key="2">
    <source>
        <dbReference type="EMBL" id="ANY20146.1"/>
    </source>
</evidence>
<dbReference type="OrthoDB" id="9799456at2"/>
<feature type="transmembrane region" description="Helical" evidence="1">
    <location>
        <begin position="86"/>
        <end position="108"/>
    </location>
</feature>
<dbReference type="PATRIC" id="fig|692370.5.peg.1647"/>